<sequence length="69" mass="7656">MNGGGGESALVWARVFVCSGTSFDGIHLQENTWWEWEWEWDNPLESVIDFIKSQVDDAADGGGVLVTHC</sequence>
<organism evidence="1 2">
    <name type="scientific">Hibiscus sabdariffa</name>
    <name type="common">roselle</name>
    <dbReference type="NCBI Taxonomy" id="183260"/>
    <lineage>
        <taxon>Eukaryota</taxon>
        <taxon>Viridiplantae</taxon>
        <taxon>Streptophyta</taxon>
        <taxon>Embryophyta</taxon>
        <taxon>Tracheophyta</taxon>
        <taxon>Spermatophyta</taxon>
        <taxon>Magnoliopsida</taxon>
        <taxon>eudicotyledons</taxon>
        <taxon>Gunneridae</taxon>
        <taxon>Pentapetalae</taxon>
        <taxon>rosids</taxon>
        <taxon>malvids</taxon>
        <taxon>Malvales</taxon>
        <taxon>Malvaceae</taxon>
        <taxon>Malvoideae</taxon>
        <taxon>Hibiscus</taxon>
    </lineage>
</organism>
<dbReference type="EMBL" id="JBBPBN010000099">
    <property type="protein sequence ID" value="KAK8979897.1"/>
    <property type="molecule type" value="Genomic_DNA"/>
</dbReference>
<accession>A0ABR2NUS1</accession>
<name>A0ABR2NUS1_9ROSI</name>
<comment type="caution">
    <text evidence="1">The sequence shown here is derived from an EMBL/GenBank/DDBJ whole genome shotgun (WGS) entry which is preliminary data.</text>
</comment>
<evidence type="ECO:0000313" key="2">
    <source>
        <dbReference type="Proteomes" id="UP001396334"/>
    </source>
</evidence>
<evidence type="ECO:0000313" key="1">
    <source>
        <dbReference type="EMBL" id="KAK8979897.1"/>
    </source>
</evidence>
<reference evidence="1 2" key="1">
    <citation type="journal article" date="2024" name="G3 (Bethesda)">
        <title>Genome assembly of Hibiscus sabdariffa L. provides insights into metabolisms of medicinal natural products.</title>
        <authorList>
            <person name="Kim T."/>
        </authorList>
    </citation>
    <scope>NUCLEOTIDE SEQUENCE [LARGE SCALE GENOMIC DNA]</scope>
    <source>
        <strain evidence="1">TK-2024</strain>
        <tissue evidence="1">Old leaves</tissue>
    </source>
</reference>
<protein>
    <submittedName>
        <fullName evidence="1">Uncharacterized protein</fullName>
    </submittedName>
</protein>
<proteinExistence type="predicted"/>
<dbReference type="Proteomes" id="UP001396334">
    <property type="component" value="Unassembled WGS sequence"/>
</dbReference>
<gene>
    <name evidence="1" type="ORF">V6N11_066097</name>
</gene>
<keyword evidence="2" id="KW-1185">Reference proteome</keyword>